<proteinExistence type="predicted"/>
<feature type="chain" id="PRO_5042833569" evidence="1">
    <location>
        <begin position="16"/>
        <end position="175"/>
    </location>
</feature>
<sequence length="175" mass="20676">MMLVVVLCLIVRAHSFSRNQSPTAPAIVTTEKALTFPPGPVEKSPNPKIESSVSHDELDEISRLVLGYTIDRLQSMTTSERDRMLTGYNIVRQQYMRTSEWTLDRIEKHDSQERLKQYYKMVLQWLEALVRREKSREIVKEEMIREWNKLEQFVKTHMIMRFAAFEIINDMARAK</sequence>
<evidence type="ECO:0000256" key="1">
    <source>
        <dbReference type="SAM" id="SignalP"/>
    </source>
</evidence>
<protein>
    <submittedName>
        <fullName evidence="2">Uncharacterized protein</fullName>
    </submittedName>
</protein>
<keyword evidence="1" id="KW-0732">Signal</keyword>
<organism evidence="2 3">
    <name type="scientific">Trichostrongylus colubriformis</name>
    <name type="common">Black scour worm</name>
    <dbReference type="NCBI Taxonomy" id="6319"/>
    <lineage>
        <taxon>Eukaryota</taxon>
        <taxon>Metazoa</taxon>
        <taxon>Ecdysozoa</taxon>
        <taxon>Nematoda</taxon>
        <taxon>Chromadorea</taxon>
        <taxon>Rhabditida</taxon>
        <taxon>Rhabditina</taxon>
        <taxon>Rhabditomorpha</taxon>
        <taxon>Strongyloidea</taxon>
        <taxon>Trichostrongylidae</taxon>
        <taxon>Trichostrongylus</taxon>
    </lineage>
</organism>
<feature type="signal peptide" evidence="1">
    <location>
        <begin position="1"/>
        <end position="15"/>
    </location>
</feature>
<evidence type="ECO:0000313" key="3">
    <source>
        <dbReference type="Proteomes" id="UP001331761"/>
    </source>
</evidence>
<dbReference type="EMBL" id="WIXE01001401">
    <property type="protein sequence ID" value="KAK5985732.1"/>
    <property type="molecule type" value="Genomic_DNA"/>
</dbReference>
<evidence type="ECO:0000313" key="2">
    <source>
        <dbReference type="EMBL" id="KAK5985732.1"/>
    </source>
</evidence>
<dbReference type="Proteomes" id="UP001331761">
    <property type="component" value="Unassembled WGS sequence"/>
</dbReference>
<accession>A0AAN8FWW0</accession>
<comment type="caution">
    <text evidence="2">The sequence shown here is derived from an EMBL/GenBank/DDBJ whole genome shotgun (WGS) entry which is preliminary data.</text>
</comment>
<gene>
    <name evidence="2" type="ORF">GCK32_012327</name>
</gene>
<name>A0AAN8FWW0_TRICO</name>
<dbReference type="AlphaFoldDB" id="A0AAN8FWW0"/>
<reference evidence="2 3" key="1">
    <citation type="submission" date="2019-10" db="EMBL/GenBank/DDBJ databases">
        <title>Assembly and Annotation for the nematode Trichostrongylus colubriformis.</title>
        <authorList>
            <person name="Martin J."/>
        </authorList>
    </citation>
    <scope>NUCLEOTIDE SEQUENCE [LARGE SCALE GENOMIC DNA]</scope>
    <source>
        <strain evidence="2">G859</strain>
        <tissue evidence="2">Whole worm</tissue>
    </source>
</reference>
<keyword evidence="3" id="KW-1185">Reference proteome</keyword>